<sequence length="114" mass="12442">MGDRHRDPTDHYRTTQPHAGFSMKDNLYWPGFILMAVSVAGMISTTAAAAYGHYEWLATTVLVAVLGIIAAALWFVMENRRVSAIDARWGADGAHADADNAAREHAASKEPTTR</sequence>
<evidence type="ECO:0000313" key="3">
    <source>
        <dbReference type="EMBL" id="OQZ89202.1"/>
    </source>
</evidence>
<dbReference type="NCBIfam" id="NF041247">
    <property type="entry name" value="UsfY"/>
    <property type="match status" value="1"/>
</dbReference>
<accession>A0AA41XPT6</accession>
<evidence type="ECO:0000313" key="5">
    <source>
        <dbReference type="Proteomes" id="UP001141650"/>
    </source>
</evidence>
<keyword evidence="4" id="KW-1185">Reference proteome</keyword>
<organism evidence="2 5">
    <name type="scientific">Mycobacterium alsense</name>
    <dbReference type="NCBI Taxonomy" id="324058"/>
    <lineage>
        <taxon>Bacteria</taxon>
        <taxon>Bacillati</taxon>
        <taxon>Actinomycetota</taxon>
        <taxon>Actinomycetes</taxon>
        <taxon>Mycobacteriales</taxon>
        <taxon>Mycobacteriaceae</taxon>
        <taxon>Mycobacterium</taxon>
    </lineage>
</organism>
<reference evidence="3 4" key="1">
    <citation type="submission" date="2017-02" db="EMBL/GenBank/DDBJ databases">
        <title>The new phylogeny of genus Mycobacterium.</title>
        <authorList>
            <person name="Tortoli E."/>
            <person name="Trovato A."/>
            <person name="Cirillo D.M."/>
        </authorList>
    </citation>
    <scope>NUCLEOTIDE SEQUENCE [LARGE SCALE GENOMIC DNA]</scope>
    <source>
        <strain evidence="3 4">DSM 45230</strain>
    </source>
</reference>
<dbReference type="AlphaFoldDB" id="A0AA41XPT6"/>
<gene>
    <name evidence="3" type="ORF">BST11_18840</name>
    <name evidence="2" type="ORF">H7K38_10325</name>
</gene>
<feature type="transmembrane region" description="Helical" evidence="1">
    <location>
        <begin position="56"/>
        <end position="76"/>
    </location>
</feature>
<reference evidence="2" key="3">
    <citation type="journal article" date="2022" name="BMC Genomics">
        <title>Comparative genome analysis of mycobacteria focusing on tRNA and non-coding RNA.</title>
        <authorList>
            <person name="Behra P.R.K."/>
            <person name="Pettersson B.M.F."/>
            <person name="Ramesh M."/>
            <person name="Das S."/>
            <person name="Dasgupta S."/>
            <person name="Kirsebom L.A."/>
        </authorList>
    </citation>
    <scope>NUCLEOTIDE SEQUENCE</scope>
    <source>
        <strain evidence="2">CCUG 55640</strain>
    </source>
</reference>
<dbReference type="InterPro" id="IPR049606">
    <property type="entry name" value="UsfY-like"/>
</dbReference>
<dbReference type="EMBL" id="MVHD01000037">
    <property type="protein sequence ID" value="OQZ89202.1"/>
    <property type="molecule type" value="Genomic_DNA"/>
</dbReference>
<name>A0AA41XPT6_9MYCO</name>
<dbReference type="EMBL" id="JACKVH010000012">
    <property type="protein sequence ID" value="MCV7379050.1"/>
    <property type="molecule type" value="Genomic_DNA"/>
</dbReference>
<comment type="caution">
    <text evidence="2">The sequence shown here is derived from an EMBL/GenBank/DDBJ whole genome shotgun (WGS) entry which is preliminary data.</text>
</comment>
<keyword evidence="1" id="KW-0472">Membrane</keyword>
<keyword evidence="1" id="KW-0812">Transmembrane</keyword>
<dbReference type="Proteomes" id="UP000192319">
    <property type="component" value="Unassembled WGS sequence"/>
</dbReference>
<reference evidence="2" key="2">
    <citation type="submission" date="2020-07" db="EMBL/GenBank/DDBJ databases">
        <authorList>
            <person name="Pettersson B.M.F."/>
            <person name="Behra P.R.K."/>
            <person name="Ramesh M."/>
            <person name="Das S."/>
            <person name="Dasgupta S."/>
            <person name="Kirsebom L.A."/>
        </authorList>
    </citation>
    <scope>NUCLEOTIDE SEQUENCE</scope>
    <source>
        <strain evidence="2">CCUG 55640</strain>
    </source>
</reference>
<evidence type="ECO:0000256" key="1">
    <source>
        <dbReference type="SAM" id="Phobius"/>
    </source>
</evidence>
<feature type="transmembrane region" description="Helical" evidence="1">
    <location>
        <begin position="27"/>
        <end position="50"/>
    </location>
</feature>
<protein>
    <submittedName>
        <fullName evidence="2">UsfY protein</fullName>
    </submittedName>
</protein>
<dbReference type="RefSeq" id="WP_083139397.1">
    <property type="nucleotide sequence ID" value="NZ_JACKVH010000012.1"/>
</dbReference>
<proteinExistence type="predicted"/>
<keyword evidence="1" id="KW-1133">Transmembrane helix</keyword>
<evidence type="ECO:0000313" key="4">
    <source>
        <dbReference type="Proteomes" id="UP000192319"/>
    </source>
</evidence>
<evidence type="ECO:0000313" key="2">
    <source>
        <dbReference type="EMBL" id="MCV7379050.1"/>
    </source>
</evidence>
<dbReference type="Proteomes" id="UP001141650">
    <property type="component" value="Unassembled WGS sequence"/>
</dbReference>